<evidence type="ECO:0000313" key="11">
    <source>
        <dbReference type="Proteomes" id="UP000190023"/>
    </source>
</evidence>
<evidence type="ECO:0000256" key="8">
    <source>
        <dbReference type="SAM" id="SignalP"/>
    </source>
</evidence>
<keyword evidence="11" id="KW-1185">Reference proteome</keyword>
<evidence type="ECO:0000256" key="3">
    <source>
        <dbReference type="ARBA" id="ARBA00023139"/>
    </source>
</evidence>
<dbReference type="HAMAP" id="MF_00922">
    <property type="entry name" value="OM_assembly_BamD"/>
    <property type="match status" value="1"/>
</dbReference>
<keyword evidence="5 6" id="KW-0449">Lipoprotein</keyword>
<proteinExistence type="inferred from homology"/>
<gene>
    <name evidence="6" type="primary">bamD</name>
    <name evidence="10" type="ORF">B0188_00090</name>
</gene>
<dbReference type="STRING" id="123822.B0188_00090"/>
<dbReference type="AlphaFoldDB" id="A0A1T0BBM4"/>
<keyword evidence="4 6" id="KW-0998">Cell outer membrane</keyword>
<reference evidence="10 11" key="1">
    <citation type="submission" date="2017-02" db="EMBL/GenBank/DDBJ databases">
        <title>Draft genome sequence of Haemophilus felis CCUG 31170 type strain.</title>
        <authorList>
            <person name="Engstrom-Jakobsson H."/>
            <person name="Salva-Serra F."/>
            <person name="Thorell K."/>
            <person name="Gonzales-Siles L."/>
            <person name="Karlsson R."/>
            <person name="Boulund F."/>
            <person name="Engstrand L."/>
            <person name="Kristiansson E."/>
            <person name="Moore E."/>
        </authorList>
    </citation>
    <scope>NUCLEOTIDE SEQUENCE [LARGE SCALE GENOMIC DNA]</scope>
    <source>
        <strain evidence="10 11">CCUG 31170</strain>
    </source>
</reference>
<keyword evidence="3 6" id="KW-0564">Palmitate</keyword>
<comment type="function">
    <text evidence="6">Part of the outer membrane protein assembly complex, which is involved in assembly and insertion of beta-barrel proteins into the outer membrane.</text>
</comment>
<dbReference type="GO" id="GO:0043165">
    <property type="term" value="P:Gram-negative-bacterium-type cell outer membrane assembly"/>
    <property type="evidence" value="ECO:0007669"/>
    <property type="project" value="UniProtKB-UniRule"/>
</dbReference>
<feature type="signal peptide" evidence="8">
    <location>
        <begin position="1"/>
        <end position="21"/>
    </location>
</feature>
<dbReference type="PANTHER" id="PTHR37423">
    <property type="entry name" value="SOLUBLE LYTIC MUREIN TRANSGLYCOSYLASE-RELATED"/>
    <property type="match status" value="1"/>
</dbReference>
<dbReference type="OrthoDB" id="9779191at2"/>
<dbReference type="Proteomes" id="UP000190023">
    <property type="component" value="Unassembled WGS sequence"/>
</dbReference>
<dbReference type="GO" id="GO:1990063">
    <property type="term" value="C:Bam protein complex"/>
    <property type="evidence" value="ECO:0007669"/>
    <property type="project" value="TreeGrafter"/>
</dbReference>
<dbReference type="Gene3D" id="1.25.40.10">
    <property type="entry name" value="Tetratricopeptide repeat domain"/>
    <property type="match status" value="1"/>
</dbReference>
<dbReference type="InterPro" id="IPR011990">
    <property type="entry name" value="TPR-like_helical_dom_sf"/>
</dbReference>
<evidence type="ECO:0000256" key="1">
    <source>
        <dbReference type="ARBA" id="ARBA00022729"/>
    </source>
</evidence>
<evidence type="ECO:0000256" key="6">
    <source>
        <dbReference type="HAMAP-Rule" id="MF_00922"/>
    </source>
</evidence>
<organism evidence="10 11">
    <name type="scientific">[Haemophilus] felis</name>
    <dbReference type="NCBI Taxonomy" id="123822"/>
    <lineage>
        <taxon>Bacteria</taxon>
        <taxon>Pseudomonadati</taxon>
        <taxon>Pseudomonadota</taxon>
        <taxon>Gammaproteobacteria</taxon>
        <taxon>Pasteurellales</taxon>
        <taxon>Pasteurellaceae</taxon>
    </lineage>
</organism>
<feature type="chain" id="PRO_5013416457" description="Outer membrane protein assembly factor BamD" evidence="8">
    <location>
        <begin position="22"/>
        <end position="262"/>
    </location>
</feature>
<sequence length="262" mass="29880">MRQLKSFALIALTAVAITACSGSKEQVEQAPEQQLLQTGKTHLESGNYAQAARYLEAVRNRFPTSANAEQSLLSLIYANYKMEDYTATLTFADRFLQEFPRSPYLDYVVYLAGLTNYSLAENFIQDLFKIDRATRENTSLKSAYANFQTLIQHFPNSTYVEDAKARMDYIREALARHELAIVKFYAKRNAHVAVANRVVGMMQVHPEAKSTYQALSFLKEAYQAMGLNELVAKTEKLIEDNKNNHFSDVEKPQKKELQFPIH</sequence>
<keyword evidence="1 6" id="KW-0732">Signal</keyword>
<evidence type="ECO:0000256" key="4">
    <source>
        <dbReference type="ARBA" id="ARBA00023237"/>
    </source>
</evidence>
<feature type="region of interest" description="Disordered" evidence="7">
    <location>
        <begin position="243"/>
        <end position="262"/>
    </location>
</feature>
<evidence type="ECO:0000259" key="9">
    <source>
        <dbReference type="Pfam" id="PF13525"/>
    </source>
</evidence>
<comment type="similarity">
    <text evidence="6">Belongs to the BamD family.</text>
</comment>
<protein>
    <recommendedName>
        <fullName evidence="6">Outer membrane protein assembly factor BamD</fullName>
    </recommendedName>
</protein>
<comment type="caution">
    <text evidence="10">The sequence shown here is derived from an EMBL/GenBank/DDBJ whole genome shotgun (WGS) entry which is preliminary data.</text>
</comment>
<evidence type="ECO:0000256" key="5">
    <source>
        <dbReference type="ARBA" id="ARBA00023288"/>
    </source>
</evidence>
<dbReference type="CDD" id="cd15830">
    <property type="entry name" value="BamD"/>
    <property type="match status" value="1"/>
</dbReference>
<evidence type="ECO:0000313" key="10">
    <source>
        <dbReference type="EMBL" id="OOS07517.1"/>
    </source>
</evidence>
<evidence type="ECO:0000256" key="7">
    <source>
        <dbReference type="SAM" id="MobiDB-lite"/>
    </source>
</evidence>
<dbReference type="Pfam" id="PF13525">
    <property type="entry name" value="YfiO"/>
    <property type="match status" value="1"/>
</dbReference>
<dbReference type="SUPFAM" id="SSF48452">
    <property type="entry name" value="TPR-like"/>
    <property type="match status" value="1"/>
</dbReference>
<dbReference type="InterPro" id="IPR017689">
    <property type="entry name" value="BamD"/>
</dbReference>
<dbReference type="PROSITE" id="PS51257">
    <property type="entry name" value="PROKAR_LIPOPROTEIN"/>
    <property type="match status" value="1"/>
</dbReference>
<dbReference type="PANTHER" id="PTHR37423:SF1">
    <property type="entry name" value="OUTER MEMBRANE PROTEIN ASSEMBLY FACTOR BAMD"/>
    <property type="match status" value="1"/>
</dbReference>
<dbReference type="GO" id="GO:0051205">
    <property type="term" value="P:protein insertion into membrane"/>
    <property type="evidence" value="ECO:0007669"/>
    <property type="project" value="UniProtKB-UniRule"/>
</dbReference>
<accession>A0A1T0BBM4</accession>
<dbReference type="NCBIfam" id="TIGR03302">
    <property type="entry name" value="OM_YfiO"/>
    <property type="match status" value="1"/>
</dbReference>
<comment type="subunit">
    <text evidence="6">Part of the Bam complex.</text>
</comment>
<dbReference type="EMBL" id="MUYB01000001">
    <property type="protein sequence ID" value="OOS07517.1"/>
    <property type="molecule type" value="Genomic_DNA"/>
</dbReference>
<comment type="subcellular location">
    <subcellularLocation>
        <location evidence="6">Cell outer membrane</location>
        <topology evidence="6">Lipid-anchor</topology>
    </subcellularLocation>
</comment>
<keyword evidence="2 6" id="KW-0472">Membrane</keyword>
<dbReference type="InterPro" id="IPR039565">
    <property type="entry name" value="BamD-like"/>
</dbReference>
<feature type="domain" description="Outer membrane lipoprotein BamD-like" evidence="9">
    <location>
        <begin position="29"/>
        <end position="236"/>
    </location>
</feature>
<name>A0A1T0BBM4_9PAST</name>
<evidence type="ECO:0000256" key="2">
    <source>
        <dbReference type="ARBA" id="ARBA00023136"/>
    </source>
</evidence>